<evidence type="ECO:0000259" key="1">
    <source>
        <dbReference type="PROSITE" id="PS51084"/>
    </source>
</evidence>
<dbReference type="InterPro" id="IPR036265">
    <property type="entry name" value="HIT-like_sf"/>
</dbReference>
<feature type="domain" description="HIT" evidence="1">
    <location>
        <begin position="39"/>
        <end position="109"/>
    </location>
</feature>
<organism evidence="2">
    <name type="scientific">marine sediment metagenome</name>
    <dbReference type="NCBI Taxonomy" id="412755"/>
    <lineage>
        <taxon>unclassified sequences</taxon>
        <taxon>metagenomes</taxon>
        <taxon>ecological metagenomes</taxon>
    </lineage>
</organism>
<proteinExistence type="predicted"/>
<dbReference type="Gene3D" id="3.30.428.10">
    <property type="entry name" value="HIT-like"/>
    <property type="match status" value="1"/>
</dbReference>
<gene>
    <name evidence="2" type="ORF">LCGC14_0469650</name>
</gene>
<accession>A0A0F9SCM6</accession>
<protein>
    <recommendedName>
        <fullName evidence="1">HIT domain-containing protein</fullName>
    </recommendedName>
</protein>
<reference evidence="2" key="1">
    <citation type="journal article" date="2015" name="Nature">
        <title>Complex archaea that bridge the gap between prokaryotes and eukaryotes.</title>
        <authorList>
            <person name="Spang A."/>
            <person name="Saw J.H."/>
            <person name="Jorgensen S.L."/>
            <person name="Zaremba-Niedzwiedzka K."/>
            <person name="Martijn J."/>
            <person name="Lind A.E."/>
            <person name="van Eijk R."/>
            <person name="Schleper C."/>
            <person name="Guy L."/>
            <person name="Ettema T.J."/>
        </authorList>
    </citation>
    <scope>NUCLEOTIDE SEQUENCE</scope>
</reference>
<dbReference type="GO" id="GO:0003824">
    <property type="term" value="F:catalytic activity"/>
    <property type="evidence" value="ECO:0007669"/>
    <property type="project" value="InterPro"/>
</dbReference>
<evidence type="ECO:0000313" key="2">
    <source>
        <dbReference type="EMBL" id="KKN66630.1"/>
    </source>
</evidence>
<name>A0A0F9SCM6_9ZZZZ</name>
<dbReference type="AlphaFoldDB" id="A0A0F9SCM6"/>
<dbReference type="InterPro" id="IPR011146">
    <property type="entry name" value="HIT-like"/>
</dbReference>
<dbReference type="PROSITE" id="PS51084">
    <property type="entry name" value="HIT_2"/>
    <property type="match status" value="1"/>
</dbReference>
<dbReference type="Pfam" id="PF01230">
    <property type="entry name" value="HIT"/>
    <property type="match status" value="1"/>
</dbReference>
<dbReference type="SUPFAM" id="SSF54197">
    <property type="entry name" value="HIT-like"/>
    <property type="match status" value="1"/>
</dbReference>
<sequence length="141" mass="16248">MEDYKCECGFELWNPIVSHKDSLLSCSYLSLYDDARFLGRCILSYNEHEEDFADMDLFDMTAFMSDVQQAGRAIQKATGAERINYAILGNAVPHVHVHIIPRYGTDPYPKKSPWNHPGKVMSLEEALKYKIIEDIQMQLKE</sequence>
<dbReference type="EMBL" id="LAZR01000495">
    <property type="protein sequence ID" value="KKN66630.1"/>
    <property type="molecule type" value="Genomic_DNA"/>
</dbReference>
<comment type="caution">
    <text evidence="2">The sequence shown here is derived from an EMBL/GenBank/DDBJ whole genome shotgun (WGS) entry which is preliminary data.</text>
</comment>